<evidence type="ECO:0000256" key="5">
    <source>
        <dbReference type="ARBA" id="ARBA00023242"/>
    </source>
</evidence>
<dbReference type="PANTHER" id="PTHR31496:SF3">
    <property type="entry name" value="TRANSCRIPTION REPRESSOR KAN1"/>
    <property type="match status" value="1"/>
</dbReference>
<keyword evidence="11" id="KW-1185">Reference proteome</keyword>
<dbReference type="SMART" id="SM01117">
    <property type="entry name" value="Cyt-b5"/>
    <property type="match status" value="1"/>
</dbReference>
<dbReference type="InterPro" id="IPR001199">
    <property type="entry name" value="Cyt_B5-like_heme/steroid-bd"/>
</dbReference>
<evidence type="ECO:0000256" key="3">
    <source>
        <dbReference type="ARBA" id="ARBA00023125"/>
    </source>
</evidence>
<evidence type="ECO:0000256" key="2">
    <source>
        <dbReference type="ARBA" id="ARBA00023015"/>
    </source>
</evidence>
<dbReference type="AlphaFoldDB" id="A0A444YWI1"/>
<dbReference type="Pfam" id="PF00173">
    <property type="entry name" value="Cyt-b5"/>
    <property type="match status" value="1"/>
</dbReference>
<comment type="caution">
    <text evidence="10">The sequence shown here is derived from an EMBL/GenBank/DDBJ whole genome shotgun (WGS) entry which is preliminary data.</text>
</comment>
<keyword evidence="2" id="KW-0805">Transcription regulation</keyword>
<evidence type="ECO:0000259" key="8">
    <source>
        <dbReference type="PROSITE" id="PS50255"/>
    </source>
</evidence>
<organism evidence="10 11">
    <name type="scientific">Arachis hypogaea</name>
    <name type="common">Peanut</name>
    <dbReference type="NCBI Taxonomy" id="3818"/>
    <lineage>
        <taxon>Eukaryota</taxon>
        <taxon>Viridiplantae</taxon>
        <taxon>Streptophyta</taxon>
        <taxon>Embryophyta</taxon>
        <taxon>Tracheophyta</taxon>
        <taxon>Spermatophyta</taxon>
        <taxon>Magnoliopsida</taxon>
        <taxon>eudicotyledons</taxon>
        <taxon>Gunneridae</taxon>
        <taxon>Pentapetalae</taxon>
        <taxon>rosids</taxon>
        <taxon>fabids</taxon>
        <taxon>Fabales</taxon>
        <taxon>Fabaceae</taxon>
        <taxon>Papilionoideae</taxon>
        <taxon>50 kb inversion clade</taxon>
        <taxon>dalbergioids sensu lato</taxon>
        <taxon>Dalbergieae</taxon>
        <taxon>Pterocarpus clade</taxon>
        <taxon>Arachis</taxon>
    </lineage>
</organism>
<feature type="signal peptide" evidence="7">
    <location>
        <begin position="1"/>
        <end position="16"/>
    </location>
</feature>
<dbReference type="PROSITE" id="PS50863">
    <property type="entry name" value="B3"/>
    <property type="match status" value="1"/>
</dbReference>
<dbReference type="SUPFAM" id="SSF46689">
    <property type="entry name" value="Homeodomain-like"/>
    <property type="match status" value="1"/>
</dbReference>
<feature type="chain" id="PRO_5019311675" description="B3 domain-containing protein" evidence="7">
    <location>
        <begin position="17"/>
        <end position="561"/>
    </location>
</feature>
<evidence type="ECO:0000256" key="7">
    <source>
        <dbReference type="SAM" id="SignalP"/>
    </source>
</evidence>
<dbReference type="Gene3D" id="3.10.120.10">
    <property type="entry name" value="Cytochrome b5-like heme/steroid binding domain"/>
    <property type="match status" value="1"/>
</dbReference>
<proteinExistence type="predicted"/>
<dbReference type="Pfam" id="PF02362">
    <property type="entry name" value="B3"/>
    <property type="match status" value="1"/>
</dbReference>
<evidence type="ECO:0000256" key="6">
    <source>
        <dbReference type="SAM" id="MobiDB-lite"/>
    </source>
</evidence>
<keyword evidence="7" id="KW-0732">Signal</keyword>
<dbReference type="NCBIfam" id="TIGR01557">
    <property type="entry name" value="myb_SHAQKYF"/>
    <property type="match status" value="2"/>
</dbReference>
<feature type="domain" description="Cytochrome b5 heme-binding" evidence="8">
    <location>
        <begin position="44"/>
        <end position="97"/>
    </location>
</feature>
<reference evidence="10 11" key="1">
    <citation type="submission" date="2019-01" db="EMBL/GenBank/DDBJ databases">
        <title>Sequencing of cultivated peanut Arachis hypogaea provides insights into genome evolution and oil improvement.</title>
        <authorList>
            <person name="Chen X."/>
        </authorList>
    </citation>
    <scope>NUCLEOTIDE SEQUENCE [LARGE SCALE GENOMIC DNA]</scope>
    <source>
        <strain evidence="11">cv. Fuhuasheng</strain>
        <tissue evidence="10">Leaves</tissue>
    </source>
</reference>
<dbReference type="InterPro" id="IPR044847">
    <property type="entry name" value="KAN_fam"/>
</dbReference>
<evidence type="ECO:0000256" key="1">
    <source>
        <dbReference type="ARBA" id="ARBA00004123"/>
    </source>
</evidence>
<evidence type="ECO:0000313" key="11">
    <source>
        <dbReference type="Proteomes" id="UP000289738"/>
    </source>
</evidence>
<dbReference type="InterPro" id="IPR036400">
    <property type="entry name" value="Cyt_B5-like_heme/steroid_sf"/>
</dbReference>
<dbReference type="PROSITE" id="PS50255">
    <property type="entry name" value="CYTOCHROME_B5_2"/>
    <property type="match status" value="1"/>
</dbReference>
<dbReference type="GO" id="GO:0010158">
    <property type="term" value="P:abaxial cell fate specification"/>
    <property type="evidence" value="ECO:0007669"/>
    <property type="project" value="InterPro"/>
</dbReference>
<comment type="subcellular location">
    <subcellularLocation>
        <location evidence="1">Nucleus</location>
    </subcellularLocation>
</comment>
<dbReference type="InterPro" id="IPR006447">
    <property type="entry name" value="Myb_dom_plants"/>
</dbReference>
<accession>A0A444YWI1</accession>
<dbReference type="Proteomes" id="UP000289738">
    <property type="component" value="Chromosome B06"/>
</dbReference>
<dbReference type="InterPro" id="IPR003340">
    <property type="entry name" value="B3_DNA-bd"/>
</dbReference>
<sequence length="561" mass="63757">MELLVPLALLVSVFLAFLLLSPRHPKSGSKGKSAQPSLNNHKASKSYTKSEVSTHNKRTDCWIIIKNKVYDVTSYVEEHPGATPKSVLELMNVKDLTLAHVKSHLQMYRTVKSTDKSTGATPKSVLELMNVKDLTLAHVKSHLQMYRTVKSTDKSTADSPSTFTTFSFSSPPSSLTRIIHRTFHFHSSSLLFTLKHFQPTTAHHHHHHQFEDLPHFLSLLPTREYFSLEPVQFTVMYDSLLDSKSLATECSFHNQECIKQRDLLFVFRLQQLVFELEGTTVGDATKLNERKLVKVEVYNHILCFMSYDNCNQIFCFIKYSRGALWNIGLTTRDDTLYFTHGWKQFVKDHSLIENDFLVFKSNGESTFDVLIFDGKNFCEKAAAYFVRNVRNGNPENGVGRLTMRKDTENSNAGVECASPQKSVHCQTLPVRTEPPSERDFNGDVEFSTPKQVVDVDGDAGVEVDANGVMMSEGRTHTTGKRIRKPTRAFNHFQTKRRPVRVTKTSNAHKEVGNVMQMHILNLLPRVKVRVGIMNYVSQRRPVTEEEMNSTLQMAKATLAPE</sequence>
<dbReference type="SMART" id="SM01019">
    <property type="entry name" value="B3"/>
    <property type="match status" value="1"/>
</dbReference>
<dbReference type="InterPro" id="IPR009057">
    <property type="entry name" value="Homeodomain-like_sf"/>
</dbReference>
<dbReference type="SUPFAM" id="SSF101936">
    <property type="entry name" value="DNA-binding pseudobarrel domain"/>
    <property type="match status" value="1"/>
</dbReference>
<keyword evidence="4" id="KW-0804">Transcription</keyword>
<dbReference type="CDD" id="cd10017">
    <property type="entry name" value="B3_DNA"/>
    <property type="match status" value="1"/>
</dbReference>
<feature type="domain" description="TF-B3" evidence="9">
    <location>
        <begin position="317"/>
        <end position="375"/>
    </location>
</feature>
<evidence type="ECO:0008006" key="12">
    <source>
        <dbReference type="Google" id="ProtNLM"/>
    </source>
</evidence>
<dbReference type="Gene3D" id="2.40.330.10">
    <property type="entry name" value="DNA-binding pseudobarrel domain"/>
    <property type="match status" value="1"/>
</dbReference>
<protein>
    <recommendedName>
        <fullName evidence="12">B3 domain-containing protein</fullName>
    </recommendedName>
</protein>
<keyword evidence="5" id="KW-0539">Nucleus</keyword>
<dbReference type="GO" id="GO:0005634">
    <property type="term" value="C:nucleus"/>
    <property type="evidence" value="ECO:0007669"/>
    <property type="project" value="UniProtKB-SubCell"/>
</dbReference>
<dbReference type="GO" id="GO:0000976">
    <property type="term" value="F:transcription cis-regulatory region binding"/>
    <property type="evidence" value="ECO:0007669"/>
    <property type="project" value="InterPro"/>
</dbReference>
<evidence type="ECO:0000256" key="4">
    <source>
        <dbReference type="ARBA" id="ARBA00023163"/>
    </source>
</evidence>
<dbReference type="GO" id="GO:0006355">
    <property type="term" value="P:regulation of DNA-templated transcription"/>
    <property type="evidence" value="ECO:0007669"/>
    <property type="project" value="InterPro"/>
</dbReference>
<gene>
    <name evidence="10" type="ORF">Ahy_B06g086045</name>
</gene>
<feature type="compositionally biased region" description="Polar residues" evidence="6">
    <location>
        <begin position="30"/>
        <end position="51"/>
    </location>
</feature>
<dbReference type="InterPro" id="IPR015300">
    <property type="entry name" value="DNA-bd_pseudobarrel_sf"/>
</dbReference>
<dbReference type="SUPFAM" id="SSF55856">
    <property type="entry name" value="Cytochrome b5-like heme/steroid binding domain"/>
    <property type="match status" value="1"/>
</dbReference>
<dbReference type="Gene3D" id="1.10.10.60">
    <property type="entry name" value="Homeodomain-like"/>
    <property type="match status" value="1"/>
</dbReference>
<dbReference type="PANTHER" id="PTHR31496">
    <property type="entry name" value="TRANSCRIPTION FACTOR KAN2-RELATED"/>
    <property type="match status" value="1"/>
</dbReference>
<evidence type="ECO:0000259" key="9">
    <source>
        <dbReference type="PROSITE" id="PS50863"/>
    </source>
</evidence>
<keyword evidence="3" id="KW-0238">DNA-binding</keyword>
<dbReference type="EMBL" id="SDMP01000016">
    <property type="protein sequence ID" value="RYR06290.1"/>
    <property type="molecule type" value="Genomic_DNA"/>
</dbReference>
<feature type="region of interest" description="Disordered" evidence="6">
    <location>
        <begin position="24"/>
        <end position="51"/>
    </location>
</feature>
<name>A0A444YWI1_ARAHY</name>
<evidence type="ECO:0000313" key="10">
    <source>
        <dbReference type="EMBL" id="RYR06290.1"/>
    </source>
</evidence>